<sequence>MNRPASWENGAKRAVTGTLVKVLLHTRTERGMRLEPFASRCVRRGEVHELVVTDQADTLAGARIDRVGFLGFVEIETAGVLDRGDALTVAGRPVGTLLGFDACHFPNHYNILVRAPELTGGGVLGLRPEDPVAFAPYGEG</sequence>
<gene>
    <name evidence="2" type="ORF">FH607_025840</name>
</gene>
<dbReference type="RefSeq" id="WP_139673361.1">
    <property type="nucleotide sequence ID" value="NZ_VDLY02000020.1"/>
</dbReference>
<dbReference type="Pfam" id="PF21891">
    <property type="entry name" value="DUF6917"/>
    <property type="match status" value="1"/>
</dbReference>
<reference evidence="2" key="1">
    <citation type="submission" date="2019-10" db="EMBL/GenBank/DDBJ databases">
        <title>Nonomuraea sp. nov., isolated from Phyllanthus amarus.</title>
        <authorList>
            <person name="Klykleung N."/>
            <person name="Tanasupawat S."/>
        </authorList>
    </citation>
    <scope>NUCLEOTIDE SEQUENCE [LARGE SCALE GENOMIC DNA]</scope>
    <source>
        <strain evidence="2">3MP-10</strain>
    </source>
</reference>
<evidence type="ECO:0000313" key="2">
    <source>
        <dbReference type="EMBL" id="KAB8161262.1"/>
    </source>
</evidence>
<proteinExistence type="predicted"/>
<dbReference type="EMBL" id="VDLY02000020">
    <property type="protein sequence ID" value="KAB8161262.1"/>
    <property type="molecule type" value="Genomic_DNA"/>
</dbReference>
<dbReference type="InterPro" id="IPR054210">
    <property type="entry name" value="DUF6917"/>
</dbReference>
<evidence type="ECO:0000259" key="1">
    <source>
        <dbReference type="Pfam" id="PF21891"/>
    </source>
</evidence>
<accession>A0A5N5ZZ99</accession>
<dbReference type="OrthoDB" id="4557435at2"/>
<protein>
    <recommendedName>
        <fullName evidence="1">DUF6917 domain-containing protein</fullName>
    </recommendedName>
</protein>
<dbReference type="AlphaFoldDB" id="A0A5N5ZZ99"/>
<comment type="caution">
    <text evidence="2">The sequence shown here is derived from an EMBL/GenBank/DDBJ whole genome shotgun (WGS) entry which is preliminary data.</text>
</comment>
<dbReference type="Proteomes" id="UP000314251">
    <property type="component" value="Unassembled WGS sequence"/>
</dbReference>
<keyword evidence="3" id="KW-1185">Reference proteome</keyword>
<feature type="domain" description="DUF6917" evidence="1">
    <location>
        <begin position="10"/>
        <end position="134"/>
    </location>
</feature>
<evidence type="ECO:0000313" key="3">
    <source>
        <dbReference type="Proteomes" id="UP000314251"/>
    </source>
</evidence>
<name>A0A5N5ZZ99_9ACTN</name>
<organism evidence="2 3">
    <name type="scientific">Streptomyces mimosae</name>
    <dbReference type="NCBI Taxonomy" id="2586635"/>
    <lineage>
        <taxon>Bacteria</taxon>
        <taxon>Bacillati</taxon>
        <taxon>Actinomycetota</taxon>
        <taxon>Actinomycetes</taxon>
        <taxon>Kitasatosporales</taxon>
        <taxon>Streptomycetaceae</taxon>
        <taxon>Streptomyces</taxon>
    </lineage>
</organism>